<evidence type="ECO:0000256" key="3">
    <source>
        <dbReference type="ARBA" id="ARBA00022692"/>
    </source>
</evidence>
<dbReference type="GO" id="GO:0043190">
    <property type="term" value="C:ATP-binding cassette (ABC) transporter complex"/>
    <property type="evidence" value="ECO:0007669"/>
    <property type="project" value="InterPro"/>
</dbReference>
<evidence type="ECO:0000256" key="4">
    <source>
        <dbReference type="ARBA" id="ARBA00022989"/>
    </source>
</evidence>
<dbReference type="EMBL" id="RQZF01000001">
    <property type="protein sequence ID" value="RRC96506.1"/>
    <property type="molecule type" value="Genomic_DNA"/>
</dbReference>
<keyword evidence="5 7" id="KW-0472">Membrane</keyword>
<proteinExistence type="inferred from homology"/>
<evidence type="ECO:0000256" key="6">
    <source>
        <dbReference type="RuleBase" id="RU003943"/>
    </source>
</evidence>
<comment type="caution">
    <text evidence="8">The sequence shown here is derived from an EMBL/GenBank/DDBJ whole genome shotgun (WGS) entry which is preliminary data.</text>
</comment>
<evidence type="ECO:0000256" key="1">
    <source>
        <dbReference type="ARBA" id="ARBA00004141"/>
    </source>
</evidence>
<dbReference type="Gene3D" id="1.10.3470.10">
    <property type="entry name" value="ABC transporter involved in vitamin B12 uptake, BtuC"/>
    <property type="match status" value="1"/>
</dbReference>
<keyword evidence="6" id="KW-0813">Transport</keyword>
<dbReference type="InterPro" id="IPR037294">
    <property type="entry name" value="ABC_BtuC-like"/>
</dbReference>
<keyword evidence="9" id="KW-1185">Reference proteome</keyword>
<dbReference type="CDD" id="cd06550">
    <property type="entry name" value="TM_ABC_iron-siderophores_like"/>
    <property type="match status" value="1"/>
</dbReference>
<dbReference type="GO" id="GO:0010043">
    <property type="term" value="P:response to zinc ion"/>
    <property type="evidence" value="ECO:0007669"/>
    <property type="project" value="TreeGrafter"/>
</dbReference>
<dbReference type="OrthoDB" id="9798540at2"/>
<dbReference type="GO" id="GO:0055085">
    <property type="term" value="P:transmembrane transport"/>
    <property type="evidence" value="ECO:0007669"/>
    <property type="project" value="InterPro"/>
</dbReference>
<name>A0A3P1SHJ3_9ACTO</name>
<evidence type="ECO:0000313" key="9">
    <source>
        <dbReference type="Proteomes" id="UP000280444"/>
    </source>
</evidence>
<organism evidence="8 9">
    <name type="scientific">Schaalia canis</name>
    <dbReference type="NCBI Taxonomy" id="100469"/>
    <lineage>
        <taxon>Bacteria</taxon>
        <taxon>Bacillati</taxon>
        <taxon>Actinomycetota</taxon>
        <taxon>Actinomycetes</taxon>
        <taxon>Actinomycetales</taxon>
        <taxon>Actinomycetaceae</taxon>
        <taxon>Schaalia</taxon>
    </lineage>
</organism>
<keyword evidence="4 7" id="KW-1133">Transmembrane helix</keyword>
<dbReference type="AlphaFoldDB" id="A0A3P1SHJ3"/>
<comment type="subcellular location">
    <subcellularLocation>
        <location evidence="6">Cell membrane</location>
        <topology evidence="6">Multi-pass membrane protein</topology>
    </subcellularLocation>
    <subcellularLocation>
        <location evidence="1">Membrane</location>
        <topology evidence="1">Multi-pass membrane protein</topology>
    </subcellularLocation>
</comment>
<feature type="transmembrane region" description="Helical" evidence="7">
    <location>
        <begin position="73"/>
        <end position="92"/>
    </location>
</feature>
<evidence type="ECO:0000256" key="7">
    <source>
        <dbReference type="SAM" id="Phobius"/>
    </source>
</evidence>
<feature type="transmembrane region" description="Helical" evidence="7">
    <location>
        <begin position="259"/>
        <end position="279"/>
    </location>
</feature>
<dbReference type="RefSeq" id="WP_124868161.1">
    <property type="nucleotide sequence ID" value="NZ_RQZF01000001.1"/>
</dbReference>
<feature type="transmembrane region" description="Helical" evidence="7">
    <location>
        <begin position="17"/>
        <end position="36"/>
    </location>
</feature>
<accession>A0A3P1SHJ3</accession>
<evidence type="ECO:0000313" key="8">
    <source>
        <dbReference type="EMBL" id="RRC96506.1"/>
    </source>
</evidence>
<evidence type="ECO:0000256" key="2">
    <source>
        <dbReference type="ARBA" id="ARBA00008034"/>
    </source>
</evidence>
<feature type="transmembrane region" description="Helical" evidence="7">
    <location>
        <begin position="181"/>
        <end position="200"/>
    </location>
</feature>
<dbReference type="PANTHER" id="PTHR30477">
    <property type="entry name" value="ABC-TRANSPORTER METAL-BINDING PROTEIN"/>
    <property type="match status" value="1"/>
</dbReference>
<evidence type="ECO:0000256" key="5">
    <source>
        <dbReference type="ARBA" id="ARBA00023136"/>
    </source>
</evidence>
<gene>
    <name evidence="8" type="ORF">EII11_02405</name>
</gene>
<feature type="transmembrane region" description="Helical" evidence="7">
    <location>
        <begin position="145"/>
        <end position="169"/>
    </location>
</feature>
<feature type="transmembrane region" description="Helical" evidence="7">
    <location>
        <begin position="48"/>
        <end position="67"/>
    </location>
</feature>
<feature type="transmembrane region" description="Helical" evidence="7">
    <location>
        <begin position="206"/>
        <end position="225"/>
    </location>
</feature>
<feature type="transmembrane region" description="Helical" evidence="7">
    <location>
        <begin position="232"/>
        <end position="253"/>
    </location>
</feature>
<dbReference type="SUPFAM" id="SSF81345">
    <property type="entry name" value="ABC transporter involved in vitamin B12 uptake, BtuC"/>
    <property type="match status" value="1"/>
</dbReference>
<dbReference type="Pfam" id="PF00950">
    <property type="entry name" value="ABC-3"/>
    <property type="match status" value="1"/>
</dbReference>
<sequence>MSEHFMLLLSSPLMQRSLLIALLVGLSAPIVGTYLVHRRLAMLGDGIGHIALTGVALGWLAGTAANAASADQYAIPGALLVSLLGAVSIEVVRSSGRTSADVALAMLFYGGIAGGVLLIGLAGGTSAQLTSYLFGSISTVTWSDITITSVLAVGILAVGVGLAPALYSVSNDEEFARSTGLPVRALSMLIAVMSALTVAVSMRVVGALLVSAVMVIPVAIAQLWAKSFMSTMMYSATIGAMVCLSGLIITYFVDLSPGAMIVMLAIGLYALSFTGRTLVDRQRRIQRQRQAAAASAQSGAACTVKIP</sequence>
<keyword evidence="3 6" id="KW-0812">Transmembrane</keyword>
<comment type="similarity">
    <text evidence="2 6">Belongs to the ABC-3 integral membrane protein family.</text>
</comment>
<dbReference type="InterPro" id="IPR001626">
    <property type="entry name" value="ABC_TroCD"/>
</dbReference>
<reference evidence="8 9" key="1">
    <citation type="submission" date="2018-11" db="EMBL/GenBank/DDBJ databases">
        <title>Genomes From Bacteria Associated with the Canine Oral Cavity: a Test Case for Automated Genome-Based Taxonomic Assignment.</title>
        <authorList>
            <person name="Coil D.A."/>
            <person name="Jospin G."/>
            <person name="Darling A.E."/>
            <person name="Wallis C."/>
            <person name="Davis I.J."/>
            <person name="Harris S."/>
            <person name="Eisen J.A."/>
            <person name="Holcombe L.J."/>
            <person name="O'Flynn C."/>
        </authorList>
    </citation>
    <scope>NUCLEOTIDE SEQUENCE [LARGE SCALE GENOMIC DNA]</scope>
    <source>
        <strain evidence="8 9">OH770</strain>
    </source>
</reference>
<dbReference type="PANTHER" id="PTHR30477:SF0">
    <property type="entry name" value="METAL TRANSPORT SYSTEM MEMBRANE PROTEIN TM_0125-RELATED"/>
    <property type="match status" value="1"/>
</dbReference>
<feature type="transmembrane region" description="Helical" evidence="7">
    <location>
        <begin position="104"/>
        <end position="125"/>
    </location>
</feature>
<protein>
    <submittedName>
        <fullName evidence="8">Metal ABC transporter permease</fullName>
    </submittedName>
</protein>
<dbReference type="Proteomes" id="UP000280444">
    <property type="component" value="Unassembled WGS sequence"/>
</dbReference>